<dbReference type="Pfam" id="PF01757">
    <property type="entry name" value="Acyl_transf_3"/>
    <property type="match status" value="1"/>
</dbReference>
<evidence type="ECO:0000313" key="5">
    <source>
        <dbReference type="Proteomes" id="UP000605670"/>
    </source>
</evidence>
<feature type="domain" description="SGNH" evidence="3">
    <location>
        <begin position="463"/>
        <end position="689"/>
    </location>
</feature>
<feature type="transmembrane region" description="Helical" evidence="1">
    <location>
        <begin position="278"/>
        <end position="298"/>
    </location>
</feature>
<feature type="transmembrane region" description="Helical" evidence="1">
    <location>
        <begin position="163"/>
        <end position="179"/>
    </location>
</feature>
<feature type="transmembrane region" description="Helical" evidence="1">
    <location>
        <begin position="246"/>
        <end position="266"/>
    </location>
</feature>
<feature type="domain" description="Acyltransferase 3" evidence="2">
    <location>
        <begin position="25"/>
        <end position="354"/>
    </location>
</feature>
<gene>
    <name evidence="4" type="ORF">GCM10011366_20690</name>
</gene>
<comment type="caution">
    <text evidence="4">The sequence shown here is derived from an EMBL/GenBank/DDBJ whole genome shotgun (WGS) entry which is preliminary data.</text>
</comment>
<dbReference type="GO" id="GO:0016747">
    <property type="term" value="F:acyltransferase activity, transferring groups other than amino-acyl groups"/>
    <property type="evidence" value="ECO:0007669"/>
    <property type="project" value="InterPro"/>
</dbReference>
<keyword evidence="4" id="KW-0808">Transferase</keyword>
<feature type="transmembrane region" description="Helical" evidence="1">
    <location>
        <begin position="338"/>
        <end position="356"/>
    </location>
</feature>
<feature type="transmembrane region" description="Helical" evidence="1">
    <location>
        <begin position="186"/>
        <end position="204"/>
    </location>
</feature>
<dbReference type="RefSeq" id="WP_188430485.1">
    <property type="nucleotide sequence ID" value="NZ_BAABKH010000003.1"/>
</dbReference>
<evidence type="ECO:0000256" key="1">
    <source>
        <dbReference type="SAM" id="Phobius"/>
    </source>
</evidence>
<keyword evidence="4" id="KW-0012">Acyltransferase</keyword>
<proteinExistence type="predicted"/>
<feature type="transmembrane region" description="Helical" evidence="1">
    <location>
        <begin position="224"/>
        <end position="241"/>
    </location>
</feature>
<evidence type="ECO:0000313" key="4">
    <source>
        <dbReference type="EMBL" id="GGF52740.1"/>
    </source>
</evidence>
<dbReference type="GO" id="GO:0016020">
    <property type="term" value="C:membrane"/>
    <property type="evidence" value="ECO:0007669"/>
    <property type="project" value="TreeGrafter"/>
</dbReference>
<reference evidence="4" key="1">
    <citation type="journal article" date="2014" name="Int. J. Syst. Evol. Microbiol.">
        <title>Complete genome sequence of Corynebacterium casei LMG S-19264T (=DSM 44701T), isolated from a smear-ripened cheese.</title>
        <authorList>
            <consortium name="US DOE Joint Genome Institute (JGI-PGF)"/>
            <person name="Walter F."/>
            <person name="Albersmeier A."/>
            <person name="Kalinowski J."/>
            <person name="Ruckert C."/>
        </authorList>
    </citation>
    <scope>NUCLEOTIDE SEQUENCE</scope>
    <source>
        <strain evidence="4">CGMCC 1.12160</strain>
    </source>
</reference>
<dbReference type="GO" id="GO:0009103">
    <property type="term" value="P:lipopolysaccharide biosynthetic process"/>
    <property type="evidence" value="ECO:0007669"/>
    <property type="project" value="TreeGrafter"/>
</dbReference>
<dbReference type="InterPro" id="IPR050879">
    <property type="entry name" value="Acyltransferase_3"/>
</dbReference>
<dbReference type="EMBL" id="BMEM01000003">
    <property type="protein sequence ID" value="GGF52740.1"/>
    <property type="molecule type" value="Genomic_DNA"/>
</dbReference>
<evidence type="ECO:0000259" key="3">
    <source>
        <dbReference type="Pfam" id="PF19040"/>
    </source>
</evidence>
<dbReference type="PANTHER" id="PTHR23028:SF53">
    <property type="entry name" value="ACYL_TRANSF_3 DOMAIN-CONTAINING PROTEIN"/>
    <property type="match status" value="1"/>
</dbReference>
<sequence length="720" mass="76169">MTSTAATEAPAARAAHPPRAALRGDIEGLRAIAVLMVLLYHAGVPGLSGGFAGVDVFFVISGYLITSQLVKEATATGHVSLPKFYARRARRLLPAATLVLLVTAVAGWLVLPPSRHATLGADVVGATMYVVNWLLAFRQVDYLAEDADPSLLQHYWSLSVEEQFYVVWPLLILLVLWLTRRLRLRLRRVLTVALVLVVAASFAWSVVSTASSPGIAYFATTTRIWELGIGALLVLLTPWLLRLPSLVATLLTWAGLVMIGATLVSISTQTPWPGSAAALPVLGTAAVIAAGIASPDILPARLLGVRPMRFFGALSYSLYLWHWPALQLLEAARPGSGLKARLAVAALSVVLAWLSLRLVENPIRFHPLLARSTRRALFYGATSMVASAAAGAALILSAPRLDTADLEAVAADAGAIGLVADPTSEKLSLIPDPERLFTTTGPITPDPALATKDTASAAYGAGCQVRAGDPELPDEDACFFGDLEGDVDVALVGDSKALQWISALEPIAKVEGWRIKLYTKSACGFASVAMEADCVAYNEALSERLASPEHAPDLIFTSMVRSGGQSLADSLVAHLQPAIDAGAEVVILGDNPAPNPKDMPSEEMTSYECVEANPDDYSVCSYASGTGSGTKALKLAAEELDAPFISMDRWVCPGAGPEPACPPVVGGVLLFRQGSHLTATYIRTLTPILHHELVRAGVATTPLDEIVWKVAQPGAATEQD</sequence>
<dbReference type="PANTHER" id="PTHR23028">
    <property type="entry name" value="ACETYLTRANSFERASE"/>
    <property type="match status" value="1"/>
</dbReference>
<feature type="transmembrane region" description="Helical" evidence="1">
    <location>
        <begin position="310"/>
        <end position="326"/>
    </location>
</feature>
<dbReference type="Pfam" id="PF19040">
    <property type="entry name" value="SGNH"/>
    <property type="match status" value="1"/>
</dbReference>
<dbReference type="InterPro" id="IPR002656">
    <property type="entry name" value="Acyl_transf_3_dom"/>
</dbReference>
<feature type="transmembrane region" description="Helical" evidence="1">
    <location>
        <begin position="50"/>
        <end position="70"/>
    </location>
</feature>
<feature type="transmembrane region" description="Helical" evidence="1">
    <location>
        <begin position="91"/>
        <end position="111"/>
    </location>
</feature>
<protein>
    <submittedName>
        <fullName evidence="4">Acyltransferase</fullName>
    </submittedName>
</protein>
<organism evidence="4 5">
    <name type="scientific">Ornithinimicrobium tianjinense</name>
    <dbReference type="NCBI Taxonomy" id="1195761"/>
    <lineage>
        <taxon>Bacteria</taxon>
        <taxon>Bacillati</taxon>
        <taxon>Actinomycetota</taxon>
        <taxon>Actinomycetes</taxon>
        <taxon>Micrococcales</taxon>
        <taxon>Ornithinimicrobiaceae</taxon>
        <taxon>Ornithinimicrobium</taxon>
    </lineage>
</organism>
<dbReference type="InterPro" id="IPR043968">
    <property type="entry name" value="SGNH"/>
</dbReference>
<evidence type="ECO:0000259" key="2">
    <source>
        <dbReference type="Pfam" id="PF01757"/>
    </source>
</evidence>
<name>A0A917BQ36_9MICO</name>
<accession>A0A917BQ36</accession>
<reference evidence="4" key="2">
    <citation type="submission" date="2020-09" db="EMBL/GenBank/DDBJ databases">
        <authorList>
            <person name="Sun Q."/>
            <person name="Zhou Y."/>
        </authorList>
    </citation>
    <scope>NUCLEOTIDE SEQUENCE</scope>
    <source>
        <strain evidence="4">CGMCC 1.12160</strain>
    </source>
</reference>
<keyword evidence="1" id="KW-0812">Transmembrane</keyword>
<keyword evidence="5" id="KW-1185">Reference proteome</keyword>
<dbReference type="AlphaFoldDB" id="A0A917BQ36"/>
<keyword evidence="1" id="KW-1133">Transmembrane helix</keyword>
<feature type="transmembrane region" description="Helical" evidence="1">
    <location>
        <begin position="376"/>
        <end position="396"/>
    </location>
</feature>
<dbReference type="Proteomes" id="UP000605670">
    <property type="component" value="Unassembled WGS sequence"/>
</dbReference>
<keyword evidence="1" id="KW-0472">Membrane</keyword>